<dbReference type="InterPro" id="IPR017853">
    <property type="entry name" value="GH"/>
</dbReference>
<comment type="caution">
    <text evidence="4">The sequence shown here is derived from an EMBL/GenBank/DDBJ whole genome shotgun (WGS) entry which is preliminary data.</text>
</comment>
<gene>
    <name evidence="4" type="ORF">EV655_108146</name>
</gene>
<feature type="domain" description="Tip attachment protein J" evidence="2">
    <location>
        <begin position="795"/>
        <end position="950"/>
    </location>
</feature>
<dbReference type="Pfam" id="PF13547">
    <property type="entry name" value="GTA_TIM"/>
    <property type="match status" value="1"/>
</dbReference>
<dbReference type="SUPFAM" id="SSF51445">
    <property type="entry name" value="(Trans)glycosidases"/>
    <property type="match status" value="1"/>
</dbReference>
<evidence type="ECO:0000259" key="3">
    <source>
        <dbReference type="Pfam" id="PF23666"/>
    </source>
</evidence>
<accession>A0A4R2KW28</accession>
<feature type="domain" description="GTA TIM-barrel-like" evidence="1">
    <location>
        <begin position="439"/>
        <end position="734"/>
    </location>
</feature>
<dbReference type="InterPro" id="IPR032876">
    <property type="entry name" value="J_dom"/>
</dbReference>
<organism evidence="4 5">
    <name type="scientific">Rhodovulum euryhalinum</name>
    <dbReference type="NCBI Taxonomy" id="35805"/>
    <lineage>
        <taxon>Bacteria</taxon>
        <taxon>Pseudomonadati</taxon>
        <taxon>Pseudomonadota</taxon>
        <taxon>Alphaproteobacteria</taxon>
        <taxon>Rhodobacterales</taxon>
        <taxon>Paracoccaceae</taxon>
        <taxon>Rhodovulum</taxon>
    </lineage>
</organism>
<dbReference type="RefSeq" id="WP_132544898.1">
    <property type="nucleotide sequence ID" value="NZ_SLWW01000008.1"/>
</dbReference>
<name>A0A4R2KW28_9RHOB</name>
<evidence type="ECO:0000259" key="2">
    <source>
        <dbReference type="Pfam" id="PF13550"/>
    </source>
</evidence>
<protein>
    <submittedName>
        <fullName evidence="4">Putative tail protein</fullName>
    </submittedName>
</protein>
<keyword evidence="5" id="KW-1185">Reference proteome</keyword>
<dbReference type="OrthoDB" id="8445115at2"/>
<sequence length="1298" mass="139051">MATIVLSAAGAAAGSALGGSVLGLSSAVIGRAIGATVGRAIDQQLLGTGSQAIETGRVERFRLTGASEGAPVGRLWGRSRLAGQVIWASRFKESVATSGGGKGAPSKPKLREYSYSVSLAIALCEGEIARVGRVWADGTEIAPDEISLRVYSGSAEQLPDPLIEAVEGMGQAPAYRGIAYVVIEDLDLGRFGNRVPQFSFEVVRAAAGDVEDLAHLLQGVALIPGTGEYALATTPVHFQDAPGVARSANVNTPGGKTDLAVSLEKLRGELPRIRSVSLVVSWFAGDLRAGIARIRPGVEQSYVDGTPLRWSVAGLSRGQAPVIPRIDGRAVYGGTPSDQSVIEAIRALAEGGQEAVFYPFILMDQLQDNALTDPYSGEEGQPHLPWRGRITLSYAPGHPLSPDGTHEATAEVAEFFGSAVPDEFTFDGQTVRYGGSDGWSYRRFILHYAHLCAAAGGVGGFCIGSELRGLTTIRGPGNSFPAVEALRALAADVRAVLPDTKIGYAADWSEYFGYHPAHAPGDVFFHLDPLWADPNVDFVGIDNYMPLSDWREGETHADADWGAIHALDYLKSNIEGGEGFDWYYPSREAREAQTRVPITDGAHDEPWIWRYKDIRSWWQTPHHDRVGGVRQETATPWVPRSKPIWFTEFGCAAVDKGTNAPNLFVDPKSSENALPPHSTGARDDLIQHQYLRAVLTYWADPVKNPVSEVYGGPMIDLSRAHAWAWDARPFPHFPGNRTLWADGDNYARGHWLNGRASAQALDAVVTEICAASGVNALDVSRLYGLVRGYLVSEVEGARAALQPLMLAYGAEAAEREGRLVFFNRDGRPKAVIEPGLLAVTDDLSGEVEHVRSPEAETAGRVRLSFVESDGAYETRAAEAILPDENSRTVSSSELPLVLTGSEGQAVVERWLAEARVACDRARLALAPSTLGLGAGDVLRLPGGDFRIDRVDLSGAREIEAVRVERGLYLLPNRDEAPVRQAAFMAPVPVCPLFLDLPLLTGDEVPHAPHLAVAAQPWPGTVAVYSSVSDAGYELNTLIGQASVIGVTETALAAARPARWDRGAALRVKLSAGALSSVGLLELFAGANAAAIGDGSPNNWEVFQFAEAALVAPLTYDLRIRLRGQAGTDGVMPALWPEGSRFVLLDGRPGQIDLPLSARGLGRHYRIGPGLRPFDDSSFIHLAQAFDGIGLRPFAPCHLVARSDGQGGLAIRWTRRSRIDGDSWASVEVPLGEDREAYHVRVIGAGGEVLREATPTAPRWTYTAAMRAADAGAGPAVVEVAQLSDQFGPGPYQRIKIDE</sequence>
<dbReference type="Pfam" id="PF13550">
    <property type="entry name" value="Phage-tail_3"/>
    <property type="match status" value="1"/>
</dbReference>
<reference evidence="4 5" key="1">
    <citation type="submission" date="2019-03" db="EMBL/GenBank/DDBJ databases">
        <title>Genomic Encyclopedia of Type Strains, Phase IV (KMG-IV): sequencing the most valuable type-strain genomes for metagenomic binning, comparative biology and taxonomic classification.</title>
        <authorList>
            <person name="Goeker M."/>
        </authorList>
    </citation>
    <scope>NUCLEOTIDE SEQUENCE [LARGE SCALE GENOMIC DNA]</scope>
    <source>
        <strain evidence="4 5">DSM 4868</strain>
    </source>
</reference>
<evidence type="ECO:0000313" key="4">
    <source>
        <dbReference type="EMBL" id="TCO70905.1"/>
    </source>
</evidence>
<feature type="domain" description="Rcc01698-like C-terminal" evidence="3">
    <location>
        <begin position="1042"/>
        <end position="1142"/>
    </location>
</feature>
<dbReference type="InterPro" id="IPR025195">
    <property type="entry name" value="GTA_TIM_dom"/>
</dbReference>
<dbReference type="Gene3D" id="3.20.20.80">
    <property type="entry name" value="Glycosidases"/>
    <property type="match status" value="1"/>
</dbReference>
<dbReference type="CDD" id="cd19607">
    <property type="entry name" value="GTA_TIM-barrel-like"/>
    <property type="match status" value="1"/>
</dbReference>
<dbReference type="EMBL" id="SLWW01000008">
    <property type="protein sequence ID" value="TCO70905.1"/>
    <property type="molecule type" value="Genomic_DNA"/>
</dbReference>
<evidence type="ECO:0000259" key="1">
    <source>
        <dbReference type="Pfam" id="PF13547"/>
    </source>
</evidence>
<dbReference type="InterPro" id="IPR056490">
    <property type="entry name" value="Rcc01698_C"/>
</dbReference>
<dbReference type="Pfam" id="PF23666">
    <property type="entry name" value="Rcc01698_C"/>
    <property type="match status" value="1"/>
</dbReference>
<proteinExistence type="predicted"/>
<dbReference type="Proteomes" id="UP000295142">
    <property type="component" value="Unassembled WGS sequence"/>
</dbReference>
<evidence type="ECO:0000313" key="5">
    <source>
        <dbReference type="Proteomes" id="UP000295142"/>
    </source>
</evidence>